<dbReference type="AlphaFoldDB" id="A0A931DFJ9"/>
<protein>
    <submittedName>
        <fullName evidence="1">Aminoglycoside phosphotransferase family enzyme/predicted kinase</fullName>
    </submittedName>
</protein>
<dbReference type="Gene3D" id="3.40.50.300">
    <property type="entry name" value="P-loop containing nucleotide triphosphate hydrolases"/>
    <property type="match status" value="1"/>
</dbReference>
<dbReference type="Proteomes" id="UP000614047">
    <property type="component" value="Unassembled WGS sequence"/>
</dbReference>
<evidence type="ECO:0000313" key="1">
    <source>
        <dbReference type="EMBL" id="MBG6089170.1"/>
    </source>
</evidence>
<dbReference type="PANTHER" id="PTHR43883">
    <property type="entry name" value="SLR0207 PROTEIN"/>
    <property type="match status" value="1"/>
</dbReference>
<dbReference type="RefSeq" id="WP_197011807.1">
    <property type="nucleotide sequence ID" value="NZ_BAABES010000004.1"/>
</dbReference>
<dbReference type="PANTHER" id="PTHR43883:SF1">
    <property type="entry name" value="GLUCONOKINASE"/>
    <property type="match status" value="1"/>
</dbReference>
<keyword evidence="1" id="KW-0418">Kinase</keyword>
<dbReference type="InterPro" id="IPR052732">
    <property type="entry name" value="Cell-binding_unc_protein"/>
</dbReference>
<sequence>MTPAPAAVSETHTGVVFFAGDRAYKMKKPVDLGFVDFTGRASRERACHREVRLNRRFAPDVYLGVADVHGPDGTVCDHLVIMRRMPAERRLSTLVAGHAPAEAVEEPVRATARALAAWHARAPRGPEIAAEGGRDALLGRWADGFEQVRPFHGRVLDAAAAEEIEARARDYLAGRAPLLEARAAAGRVVDGHGDLMADDIFCLDDGPRILDCLEFDDRLRWLDGLDDAAFLAMDLERLGAPSLAERFVRWYAEFAADPAPPSLQHHYVAYRAFVRAKVACLRHAQGDRRAAAAAGTFAGTALRHLRAGTVGLVLVGGTPGTGKSTLAGAIAGRLGCTLLSSDRIRKELAGLSPEDPAAAAYGEGLYGPEQTFRTYTELARRTRRLLEQGETVVLDASWTSRAHRDLVTALARRERAELHQLRCQVPEAVAAERLRTRPRGASDADAHVAAAMAATADPWPEAVTVDTGGPLERSLEHALAIVRPHGAEHVWRHRPQISPD</sequence>
<dbReference type="SUPFAM" id="SSF52540">
    <property type="entry name" value="P-loop containing nucleoside triphosphate hydrolases"/>
    <property type="match status" value="1"/>
</dbReference>
<evidence type="ECO:0000313" key="2">
    <source>
        <dbReference type="Proteomes" id="UP000614047"/>
    </source>
</evidence>
<dbReference type="Pfam" id="PF13671">
    <property type="entry name" value="AAA_33"/>
    <property type="match status" value="1"/>
</dbReference>
<dbReference type="EMBL" id="JADOUA010000001">
    <property type="protein sequence ID" value="MBG6089170.1"/>
    <property type="molecule type" value="Genomic_DNA"/>
</dbReference>
<comment type="caution">
    <text evidence="1">The sequence shown here is derived from an EMBL/GenBank/DDBJ whole genome shotgun (WGS) entry which is preliminary data.</text>
</comment>
<keyword evidence="2" id="KW-1185">Reference proteome</keyword>
<dbReference type="GO" id="GO:0016301">
    <property type="term" value="F:kinase activity"/>
    <property type="evidence" value="ECO:0007669"/>
    <property type="project" value="UniProtKB-KW"/>
</dbReference>
<dbReference type="InterPro" id="IPR027417">
    <property type="entry name" value="P-loop_NTPase"/>
</dbReference>
<accession>A0A931DFJ9</accession>
<gene>
    <name evidence="1" type="ORF">IW256_003283</name>
</gene>
<name>A0A931DFJ9_9ACTN</name>
<dbReference type="SUPFAM" id="SSF56112">
    <property type="entry name" value="Protein kinase-like (PK-like)"/>
    <property type="match status" value="1"/>
</dbReference>
<keyword evidence="1" id="KW-0808">Transferase</keyword>
<proteinExistence type="predicted"/>
<dbReference type="InterPro" id="IPR011009">
    <property type="entry name" value="Kinase-like_dom_sf"/>
</dbReference>
<reference evidence="1" key="1">
    <citation type="submission" date="2020-11" db="EMBL/GenBank/DDBJ databases">
        <title>Sequencing the genomes of 1000 actinobacteria strains.</title>
        <authorList>
            <person name="Klenk H.-P."/>
        </authorList>
    </citation>
    <scope>NUCLEOTIDE SEQUENCE</scope>
    <source>
        <strain evidence="1">DSM 43175</strain>
    </source>
</reference>
<organism evidence="1 2">
    <name type="scientific">Actinomadura viridis</name>
    <dbReference type="NCBI Taxonomy" id="58110"/>
    <lineage>
        <taxon>Bacteria</taxon>
        <taxon>Bacillati</taxon>
        <taxon>Actinomycetota</taxon>
        <taxon>Actinomycetes</taxon>
        <taxon>Streptosporangiales</taxon>
        <taxon>Thermomonosporaceae</taxon>
        <taxon>Actinomadura</taxon>
    </lineage>
</organism>